<evidence type="ECO:0000313" key="2">
    <source>
        <dbReference type="Proteomes" id="UP000565441"/>
    </source>
</evidence>
<dbReference type="EMBL" id="JAACJP010000009">
    <property type="protein sequence ID" value="KAF5382139.1"/>
    <property type="molecule type" value="Genomic_DNA"/>
</dbReference>
<dbReference type="AlphaFoldDB" id="A0A8H5HF28"/>
<dbReference type="PANTHER" id="PTHR15955:SF8">
    <property type="entry name" value="RWD DOMAIN-CONTAINING PROTEIN 2B-RELATED"/>
    <property type="match status" value="1"/>
</dbReference>
<protein>
    <submittedName>
        <fullName evidence="1">Uncharacterized protein</fullName>
    </submittedName>
</protein>
<evidence type="ECO:0000313" key="1">
    <source>
        <dbReference type="EMBL" id="KAF5382139.1"/>
    </source>
</evidence>
<dbReference type="OrthoDB" id="432412at2759"/>
<keyword evidence="2" id="KW-1185">Reference proteome</keyword>
<dbReference type="Proteomes" id="UP000565441">
    <property type="component" value="Unassembled WGS sequence"/>
</dbReference>
<dbReference type="InterPro" id="IPR017359">
    <property type="entry name" value="Phi-like"/>
</dbReference>
<gene>
    <name evidence="1" type="ORF">D9615_004302</name>
</gene>
<reference evidence="1 2" key="1">
    <citation type="journal article" date="2020" name="ISME J.">
        <title>Uncovering the hidden diversity of litter-decomposition mechanisms in mushroom-forming fungi.</title>
        <authorList>
            <person name="Floudas D."/>
            <person name="Bentzer J."/>
            <person name="Ahren D."/>
            <person name="Johansson T."/>
            <person name="Persson P."/>
            <person name="Tunlid A."/>
        </authorList>
    </citation>
    <scope>NUCLEOTIDE SEQUENCE [LARGE SCALE GENOMIC DNA]</scope>
    <source>
        <strain evidence="1 2">CBS 661.87</strain>
    </source>
</reference>
<accession>A0A8H5HF28</accession>
<organism evidence="1 2">
    <name type="scientific">Tricholomella constricta</name>
    <dbReference type="NCBI Taxonomy" id="117010"/>
    <lineage>
        <taxon>Eukaryota</taxon>
        <taxon>Fungi</taxon>
        <taxon>Dikarya</taxon>
        <taxon>Basidiomycota</taxon>
        <taxon>Agaricomycotina</taxon>
        <taxon>Agaricomycetes</taxon>
        <taxon>Agaricomycetidae</taxon>
        <taxon>Agaricales</taxon>
        <taxon>Tricholomatineae</taxon>
        <taxon>Lyophyllaceae</taxon>
        <taxon>Tricholomella</taxon>
    </lineage>
</organism>
<comment type="caution">
    <text evidence="1">The sequence shown here is derived from an EMBL/GenBank/DDBJ whole genome shotgun (WGS) entry which is preliminary data.</text>
</comment>
<sequence length="160" mass="18018">MTVDLLYLGLPGNRTPQTSKLLKATKIPFFGHERMLNTQIFISIARMHHISNPSKFRRLKRHAIHANVSGLVKTGKPGVLVFEGSKESISTFLENVRVLRYLQFQHVDTQPLAIDMQGGLAQSKVGLREVVDMRALVDALDQIGLKPWFRTQMSMDKGPP</sequence>
<proteinExistence type="predicted"/>
<dbReference type="PANTHER" id="PTHR15955">
    <property type="entry name" value="RWD DOMAIN CONTAINING PROTEIN 2"/>
    <property type="match status" value="1"/>
</dbReference>
<name>A0A8H5HF28_9AGAR</name>